<dbReference type="HOGENOM" id="CLU_2510915_0_0_11"/>
<dbReference type="AlphaFoldDB" id="D0WF63"/>
<organism evidence="2 3">
    <name type="scientific">Slackia exigua (strain ATCC 700122 / DSM 15923 / CIP 105133 / JCM 11022 / KCTC 5966 / S-7)</name>
    <dbReference type="NCBI Taxonomy" id="649764"/>
    <lineage>
        <taxon>Bacteria</taxon>
        <taxon>Bacillati</taxon>
        <taxon>Actinomycetota</taxon>
        <taxon>Coriobacteriia</taxon>
        <taxon>Eggerthellales</taxon>
        <taxon>Eggerthellaceae</taxon>
        <taxon>Slackia</taxon>
    </lineage>
</organism>
<proteinExistence type="predicted"/>
<feature type="compositionally biased region" description="Basic and acidic residues" evidence="1">
    <location>
        <begin position="54"/>
        <end position="68"/>
    </location>
</feature>
<accession>D0WF63</accession>
<keyword evidence="3" id="KW-1185">Reference proteome</keyword>
<dbReference type="EMBL" id="ACUX02000005">
    <property type="protein sequence ID" value="EEZ61932.1"/>
    <property type="molecule type" value="Genomic_DNA"/>
</dbReference>
<reference evidence="2" key="1">
    <citation type="submission" date="2009-10" db="EMBL/GenBank/DDBJ databases">
        <authorList>
            <person name="Weinstock G."/>
            <person name="Sodergren E."/>
            <person name="Clifton S."/>
            <person name="Fulton L."/>
            <person name="Fulton B."/>
            <person name="Courtney L."/>
            <person name="Fronick C."/>
            <person name="Harrison M."/>
            <person name="Strong C."/>
            <person name="Farmer C."/>
            <person name="Delahaunty K."/>
            <person name="Markovic C."/>
            <person name="Hall O."/>
            <person name="Minx P."/>
            <person name="Tomlinson C."/>
            <person name="Mitreva M."/>
            <person name="Nelson J."/>
            <person name="Hou S."/>
            <person name="Wollam A."/>
            <person name="Pepin K.H."/>
            <person name="Johnson M."/>
            <person name="Bhonagiri V."/>
            <person name="Nash W.E."/>
            <person name="Warren W."/>
            <person name="Chinwalla A."/>
            <person name="Mardis E.R."/>
            <person name="Wilson R.K."/>
        </authorList>
    </citation>
    <scope>NUCLEOTIDE SEQUENCE [LARGE SCALE GENOMIC DNA]</scope>
    <source>
        <strain evidence="2">ATCC 700122</strain>
    </source>
</reference>
<dbReference type="STRING" id="649764.HMPREF0762_00574"/>
<sequence length="85" mass="9630">MCHCSAYLLHDAKPARARRRRTHESPSSTPFAKRTENHHYTEVDSSKSIYARPRVADERSDETSKQEKNLPSPHAGKGGSRRIEG</sequence>
<evidence type="ECO:0000313" key="3">
    <source>
        <dbReference type="Proteomes" id="UP000006001"/>
    </source>
</evidence>
<feature type="compositionally biased region" description="Basic and acidic residues" evidence="1">
    <location>
        <begin position="33"/>
        <end position="45"/>
    </location>
</feature>
<evidence type="ECO:0000313" key="2">
    <source>
        <dbReference type="EMBL" id="EEZ61932.1"/>
    </source>
</evidence>
<feature type="region of interest" description="Disordered" evidence="1">
    <location>
        <begin position="12"/>
        <end position="85"/>
    </location>
</feature>
<dbReference type="Proteomes" id="UP000006001">
    <property type="component" value="Unassembled WGS sequence"/>
</dbReference>
<evidence type="ECO:0000256" key="1">
    <source>
        <dbReference type="SAM" id="MobiDB-lite"/>
    </source>
</evidence>
<name>D0WF63_SLAES</name>
<gene>
    <name evidence="2" type="ORF">HMPREF0762_00574</name>
</gene>
<comment type="caution">
    <text evidence="2">The sequence shown here is derived from an EMBL/GenBank/DDBJ whole genome shotgun (WGS) entry which is preliminary data.</text>
</comment>
<protein>
    <submittedName>
        <fullName evidence="2">Uncharacterized protein</fullName>
    </submittedName>
</protein>